<reference evidence="1" key="1">
    <citation type="submission" date="2020-01" db="EMBL/GenBank/DDBJ databases">
        <title>Gastrointestinal microbiota of LL stock colony Peromyscus leucopus.</title>
        <authorList>
            <person name="Milovic A."/>
            <person name="Bassam K."/>
            <person name="Keay E."/>
            <person name="Barbour A.G."/>
        </authorList>
    </citation>
    <scope>NUCLEOTIDE SEQUENCE</scope>
    <source>
        <strain evidence="1">LL90</strain>
    </source>
</reference>
<evidence type="ECO:0000313" key="1">
    <source>
        <dbReference type="EMBL" id="QJR98255.1"/>
    </source>
</evidence>
<dbReference type="AlphaFoldDB" id="A0A6M4NR16"/>
<accession>A0A6M4NR16</accession>
<sequence length="95" mass="10995">MEDTFDFIINDEDEVMLLIYVREGQPKEPSIDINPTDNTAVLHRNDEDEIFLKEVPDEVIDSLHDADTLLVCELSREENEEDTKIINAYEADINL</sequence>
<organism evidence="1">
    <name type="scientific">uncultured Alphaproteobacteria bacterium</name>
    <dbReference type="NCBI Taxonomy" id="91750"/>
    <lineage>
        <taxon>Bacteria</taxon>
        <taxon>Pseudomonadati</taxon>
        <taxon>Pseudomonadota</taxon>
        <taxon>Alphaproteobacteria</taxon>
        <taxon>environmental samples</taxon>
    </lineage>
</organism>
<dbReference type="EMBL" id="MN990729">
    <property type="protein sequence ID" value="QJR98255.1"/>
    <property type="molecule type" value="Genomic_DNA"/>
</dbReference>
<name>A0A6M4NR16_9PROT</name>
<proteinExistence type="predicted"/>
<protein>
    <submittedName>
        <fullName evidence="1">Uncharacterized protein</fullName>
    </submittedName>
</protein>
<gene>
    <name evidence="1" type="ORF">PlAlph_2600</name>
</gene>